<reference evidence="2" key="1">
    <citation type="submission" date="2021-06" db="EMBL/GenBank/DDBJ databases">
        <authorList>
            <person name="Kallberg Y."/>
            <person name="Tangrot J."/>
            <person name="Rosling A."/>
        </authorList>
    </citation>
    <scope>NUCLEOTIDE SEQUENCE</scope>
    <source>
        <strain evidence="2">MT106</strain>
    </source>
</reference>
<evidence type="ECO:0000313" key="3">
    <source>
        <dbReference type="Proteomes" id="UP000789831"/>
    </source>
</evidence>
<keyword evidence="3" id="KW-1185">Reference proteome</keyword>
<dbReference type="Proteomes" id="UP000789831">
    <property type="component" value="Unassembled WGS sequence"/>
</dbReference>
<feature type="non-terminal residue" evidence="2">
    <location>
        <position position="1"/>
    </location>
</feature>
<accession>A0A9N9CPD2</accession>
<feature type="region of interest" description="Disordered" evidence="1">
    <location>
        <begin position="1"/>
        <end position="27"/>
    </location>
</feature>
<organism evidence="2 3">
    <name type="scientific">Ambispora gerdemannii</name>
    <dbReference type="NCBI Taxonomy" id="144530"/>
    <lineage>
        <taxon>Eukaryota</taxon>
        <taxon>Fungi</taxon>
        <taxon>Fungi incertae sedis</taxon>
        <taxon>Mucoromycota</taxon>
        <taxon>Glomeromycotina</taxon>
        <taxon>Glomeromycetes</taxon>
        <taxon>Archaeosporales</taxon>
        <taxon>Ambisporaceae</taxon>
        <taxon>Ambispora</taxon>
    </lineage>
</organism>
<feature type="compositionally biased region" description="Low complexity" evidence="1">
    <location>
        <begin position="1"/>
        <end position="14"/>
    </location>
</feature>
<proteinExistence type="predicted"/>
<protein>
    <submittedName>
        <fullName evidence="2">7899_t:CDS:1</fullName>
    </submittedName>
</protein>
<comment type="caution">
    <text evidence="2">The sequence shown here is derived from an EMBL/GenBank/DDBJ whole genome shotgun (WGS) entry which is preliminary data.</text>
</comment>
<sequence length="114" mass="13036">MNMSNNNDNEYNDNPLSQIRPPHPPTLHSRELLRTHLFKSSKNAKSAYIVAYLKVLSTPSASAIVATYKTKITMARNAWDQEPNNVRQAYKKLADETRSIMRRRNAAETTMNQS</sequence>
<evidence type="ECO:0000313" key="2">
    <source>
        <dbReference type="EMBL" id="CAG8608283.1"/>
    </source>
</evidence>
<name>A0A9N9CPD2_9GLOM</name>
<dbReference type="AlphaFoldDB" id="A0A9N9CPD2"/>
<gene>
    <name evidence="2" type="ORF">AGERDE_LOCUS9457</name>
</gene>
<evidence type="ECO:0000256" key="1">
    <source>
        <dbReference type="SAM" id="MobiDB-lite"/>
    </source>
</evidence>
<dbReference type="OrthoDB" id="2372466at2759"/>
<dbReference type="EMBL" id="CAJVPL010002364">
    <property type="protein sequence ID" value="CAG8608283.1"/>
    <property type="molecule type" value="Genomic_DNA"/>
</dbReference>